<dbReference type="PANTHER" id="PTHR47561:SF1">
    <property type="entry name" value="POLYSACCHARIDE DEACETYLASE FAMILY PROTEIN (AFU_ORTHOLOGUE AFUA_6G05030)"/>
    <property type="match status" value="1"/>
</dbReference>
<dbReference type="PANTHER" id="PTHR47561">
    <property type="entry name" value="POLYSACCHARIDE DEACETYLASE FAMILY PROTEIN (AFU_ORTHOLOGUE AFUA_6G05030)"/>
    <property type="match status" value="1"/>
</dbReference>
<dbReference type="GO" id="GO:0005975">
    <property type="term" value="P:carbohydrate metabolic process"/>
    <property type="evidence" value="ECO:0007669"/>
    <property type="project" value="InterPro"/>
</dbReference>
<sequence length="308" mass="34829">MTMTRDHSTGDQRRAAGPDRSIAQTAGIHAMSVDVEDYFQVWALSSVIDRDTWDSYSLRVEDTTRRVLDLFARTGTTATFFTLGWVAERCPALMRDIVDAGHEVGSHGYEHIKVFDQTPDQFRTDVVKTKTILEDVTGKPVNGYRAAGFSIDDRTPWAFEILAAAGHLYSSSVHPIMHDHYGMPEAPRQAWHPVDGAGFVEIPVSTVDAWGRRFSCAGGGWFRLLPYAWSHHLLTRLIEGEGGAAVFYFHPWEIDPGQPRIDGISARSRLRHYTNLDRMEAKLEKLLTRYPWRRMDEVFPVQPVQVAA</sequence>
<dbReference type="EMBL" id="BMGH01000001">
    <property type="protein sequence ID" value="GGC99061.1"/>
    <property type="molecule type" value="Genomic_DNA"/>
</dbReference>
<evidence type="ECO:0000259" key="5">
    <source>
        <dbReference type="PROSITE" id="PS51677"/>
    </source>
</evidence>
<evidence type="ECO:0000313" key="6">
    <source>
        <dbReference type="EMBL" id="GGC99061.1"/>
    </source>
</evidence>
<dbReference type="GO" id="GO:0016810">
    <property type="term" value="F:hydrolase activity, acting on carbon-nitrogen (but not peptide) bonds"/>
    <property type="evidence" value="ECO:0007669"/>
    <property type="project" value="InterPro"/>
</dbReference>
<evidence type="ECO:0000256" key="1">
    <source>
        <dbReference type="ARBA" id="ARBA00003236"/>
    </source>
</evidence>
<reference evidence="6" key="1">
    <citation type="journal article" date="2014" name="Int. J. Syst. Evol. Microbiol.">
        <title>Complete genome sequence of Corynebacterium casei LMG S-19264T (=DSM 44701T), isolated from a smear-ripened cheese.</title>
        <authorList>
            <consortium name="US DOE Joint Genome Institute (JGI-PGF)"/>
            <person name="Walter F."/>
            <person name="Albersmeier A."/>
            <person name="Kalinowski J."/>
            <person name="Ruckert C."/>
        </authorList>
    </citation>
    <scope>NUCLEOTIDE SEQUENCE</scope>
    <source>
        <strain evidence="6">CGMCC 1.12921</strain>
    </source>
</reference>
<evidence type="ECO:0000256" key="3">
    <source>
        <dbReference type="ARBA" id="ARBA00020071"/>
    </source>
</evidence>
<evidence type="ECO:0000256" key="2">
    <source>
        <dbReference type="ARBA" id="ARBA00010973"/>
    </source>
</evidence>
<evidence type="ECO:0000313" key="7">
    <source>
        <dbReference type="Proteomes" id="UP000613582"/>
    </source>
</evidence>
<dbReference type="RefSeq" id="WP_241440300.1">
    <property type="nucleotide sequence ID" value="NZ_CP042288.1"/>
</dbReference>
<dbReference type="NCBIfam" id="TIGR03006">
    <property type="entry name" value="pepcterm_polyde"/>
    <property type="match status" value="1"/>
</dbReference>
<protein>
    <recommendedName>
        <fullName evidence="3">Chitooligosaccharide deacetylase</fullName>
    </recommendedName>
    <alternativeName>
        <fullName evidence="4">Nodulation protein B</fullName>
    </alternativeName>
</protein>
<accession>A0A8J2V298</accession>
<name>A0A8J2V298_9PROT</name>
<dbReference type="Proteomes" id="UP000613582">
    <property type="component" value="Unassembled WGS sequence"/>
</dbReference>
<dbReference type="InterPro" id="IPR011330">
    <property type="entry name" value="Glyco_hydro/deAcase_b/a-brl"/>
</dbReference>
<gene>
    <name evidence="6" type="ORF">GCM10011342_05040</name>
</gene>
<feature type="domain" description="NodB homology" evidence="5">
    <location>
        <begin position="44"/>
        <end position="308"/>
    </location>
</feature>
<dbReference type="PROSITE" id="PS51677">
    <property type="entry name" value="NODB"/>
    <property type="match status" value="1"/>
</dbReference>
<evidence type="ECO:0000256" key="4">
    <source>
        <dbReference type="ARBA" id="ARBA00032976"/>
    </source>
</evidence>
<dbReference type="Pfam" id="PF11959">
    <property type="entry name" value="DUF3473"/>
    <property type="match status" value="1"/>
</dbReference>
<dbReference type="InterPro" id="IPR045235">
    <property type="entry name" value="PuuE_HpPgdA-like"/>
</dbReference>
<dbReference type="AlphaFoldDB" id="A0A8J2V298"/>
<dbReference type="InterPro" id="IPR014344">
    <property type="entry name" value="XrtA_polysacc_deacetyl"/>
</dbReference>
<reference evidence="6" key="2">
    <citation type="submission" date="2020-09" db="EMBL/GenBank/DDBJ databases">
        <authorList>
            <person name="Sun Q."/>
            <person name="Zhou Y."/>
        </authorList>
    </citation>
    <scope>NUCLEOTIDE SEQUENCE</scope>
    <source>
        <strain evidence="6">CGMCC 1.12921</strain>
    </source>
</reference>
<dbReference type="CDD" id="cd10941">
    <property type="entry name" value="CE4_PuuE_HpPgdA_like_2"/>
    <property type="match status" value="1"/>
</dbReference>
<dbReference type="InterPro" id="IPR022560">
    <property type="entry name" value="DUF3473"/>
</dbReference>
<dbReference type="InterPro" id="IPR002509">
    <property type="entry name" value="NODB_dom"/>
</dbReference>
<comment type="similarity">
    <text evidence="2">Belongs to the polysaccharide deacetylase family.</text>
</comment>
<organism evidence="6 7">
    <name type="scientific">Aquisalinus flavus</name>
    <dbReference type="NCBI Taxonomy" id="1526572"/>
    <lineage>
        <taxon>Bacteria</taxon>
        <taxon>Pseudomonadati</taxon>
        <taxon>Pseudomonadota</taxon>
        <taxon>Alphaproteobacteria</taxon>
        <taxon>Parvularculales</taxon>
        <taxon>Parvularculaceae</taxon>
        <taxon>Aquisalinus</taxon>
    </lineage>
</organism>
<dbReference type="SUPFAM" id="SSF88713">
    <property type="entry name" value="Glycoside hydrolase/deacetylase"/>
    <property type="match status" value="1"/>
</dbReference>
<dbReference type="Pfam" id="PF01522">
    <property type="entry name" value="Polysacc_deac_1"/>
    <property type="match status" value="1"/>
</dbReference>
<dbReference type="Gene3D" id="3.20.20.370">
    <property type="entry name" value="Glycoside hydrolase/deacetylase"/>
    <property type="match status" value="1"/>
</dbReference>
<comment type="function">
    <text evidence="1">Is involved in generating a small heat-stable compound (Nod), an acylated oligomer of N-acetylglucosamine, that stimulates mitosis in various plant protoplasts.</text>
</comment>
<proteinExistence type="inferred from homology"/>
<comment type="caution">
    <text evidence="6">The sequence shown here is derived from an EMBL/GenBank/DDBJ whole genome shotgun (WGS) entry which is preliminary data.</text>
</comment>
<keyword evidence="7" id="KW-1185">Reference proteome</keyword>